<dbReference type="EMBL" id="CAJVQC010004979">
    <property type="protein sequence ID" value="CAG8547654.1"/>
    <property type="molecule type" value="Genomic_DNA"/>
</dbReference>
<accession>A0ACA9LT35</accession>
<evidence type="ECO:0000313" key="1">
    <source>
        <dbReference type="EMBL" id="CAG8547654.1"/>
    </source>
</evidence>
<sequence>MIARSSCPNLESIYVSNDDIDNEEDIDEELDINNEEKDINKNVNDKKNINKDISNGRSNESKVRSEEIFTEDPLYKLFQKVFVNDSCNCAPPIKKPYYLASIFPI</sequence>
<proteinExistence type="predicted"/>
<gene>
    <name evidence="1" type="ORF">RPERSI_LOCUS3824</name>
</gene>
<name>A0ACA9LT35_9GLOM</name>
<comment type="caution">
    <text evidence="1">The sequence shown here is derived from an EMBL/GenBank/DDBJ whole genome shotgun (WGS) entry which is preliminary data.</text>
</comment>
<reference evidence="1" key="1">
    <citation type="submission" date="2021-06" db="EMBL/GenBank/DDBJ databases">
        <authorList>
            <person name="Kallberg Y."/>
            <person name="Tangrot J."/>
            <person name="Rosling A."/>
        </authorList>
    </citation>
    <scope>NUCLEOTIDE SEQUENCE</scope>
    <source>
        <strain evidence="1">MA461A</strain>
    </source>
</reference>
<dbReference type="Proteomes" id="UP000789920">
    <property type="component" value="Unassembled WGS sequence"/>
</dbReference>
<feature type="non-terminal residue" evidence="1">
    <location>
        <position position="105"/>
    </location>
</feature>
<evidence type="ECO:0000313" key="2">
    <source>
        <dbReference type="Proteomes" id="UP000789920"/>
    </source>
</evidence>
<organism evidence="1 2">
    <name type="scientific">Racocetra persica</name>
    <dbReference type="NCBI Taxonomy" id="160502"/>
    <lineage>
        <taxon>Eukaryota</taxon>
        <taxon>Fungi</taxon>
        <taxon>Fungi incertae sedis</taxon>
        <taxon>Mucoromycota</taxon>
        <taxon>Glomeromycotina</taxon>
        <taxon>Glomeromycetes</taxon>
        <taxon>Diversisporales</taxon>
        <taxon>Gigasporaceae</taxon>
        <taxon>Racocetra</taxon>
    </lineage>
</organism>
<keyword evidence="2" id="KW-1185">Reference proteome</keyword>
<protein>
    <submittedName>
        <fullName evidence="1">13493_t:CDS:1</fullName>
    </submittedName>
</protein>